<sequence length="82" mass="9426">MSKRLNIDPEKFAYKFLDAISIDISPDKVDVEKASKEALAAYLSAYYLADRFNHTENSFFADPDTHVAQSSYQRILSELNQY</sequence>
<dbReference type="STRING" id="1293598.IV56_GL002333"/>
<protein>
    <submittedName>
        <fullName evidence="1">Uncharacterized protein</fullName>
    </submittedName>
</protein>
<evidence type="ECO:0000313" key="1">
    <source>
        <dbReference type="EMBL" id="KRO15564.1"/>
    </source>
</evidence>
<dbReference type="PATRIC" id="fig|1293598.4.peg.2436"/>
<comment type="caution">
    <text evidence="1">The sequence shown here is derived from an EMBL/GenBank/DDBJ whole genome shotgun (WGS) entry which is preliminary data.</text>
</comment>
<keyword evidence="2" id="KW-1185">Reference proteome</keyword>
<gene>
    <name evidence="1" type="ORF">IV56_GL002333</name>
</gene>
<dbReference type="EMBL" id="JQCE01000064">
    <property type="protein sequence ID" value="KRO15564.1"/>
    <property type="molecule type" value="Genomic_DNA"/>
</dbReference>
<proteinExistence type="predicted"/>
<organism evidence="1 2">
    <name type="scientific">Lacticaseibacillus saniviri JCM 17471 = DSM 24301</name>
    <dbReference type="NCBI Taxonomy" id="1293598"/>
    <lineage>
        <taxon>Bacteria</taxon>
        <taxon>Bacillati</taxon>
        <taxon>Bacillota</taxon>
        <taxon>Bacilli</taxon>
        <taxon>Lactobacillales</taxon>
        <taxon>Lactobacillaceae</taxon>
        <taxon>Lacticaseibacillus</taxon>
    </lineage>
</organism>
<dbReference type="Proteomes" id="UP000050969">
    <property type="component" value="Unassembled WGS sequence"/>
</dbReference>
<dbReference type="OrthoDB" id="2412875at2"/>
<dbReference type="AlphaFoldDB" id="A0A0R2MS12"/>
<dbReference type="RefSeq" id="WP_054776602.1">
    <property type="nucleotide sequence ID" value="NZ_BBBX01000002.1"/>
</dbReference>
<accession>A0A0R2MS12</accession>
<evidence type="ECO:0000313" key="2">
    <source>
        <dbReference type="Proteomes" id="UP000050969"/>
    </source>
</evidence>
<reference evidence="1 2" key="1">
    <citation type="journal article" date="2015" name="Genome Announc.">
        <title>Expanding the biotechnology potential of lactobacilli through comparative genomics of 213 strains and associated genera.</title>
        <authorList>
            <person name="Sun Z."/>
            <person name="Harris H.M."/>
            <person name="McCann A."/>
            <person name="Guo C."/>
            <person name="Argimon S."/>
            <person name="Zhang W."/>
            <person name="Yang X."/>
            <person name="Jeffery I.B."/>
            <person name="Cooney J.C."/>
            <person name="Kagawa T.F."/>
            <person name="Liu W."/>
            <person name="Song Y."/>
            <person name="Salvetti E."/>
            <person name="Wrobel A."/>
            <person name="Rasinkangas P."/>
            <person name="Parkhill J."/>
            <person name="Rea M.C."/>
            <person name="O'Sullivan O."/>
            <person name="Ritari J."/>
            <person name="Douillard F.P."/>
            <person name="Paul Ross R."/>
            <person name="Yang R."/>
            <person name="Briner A.E."/>
            <person name="Felis G.E."/>
            <person name="de Vos W.M."/>
            <person name="Barrangou R."/>
            <person name="Klaenhammer T.R."/>
            <person name="Caufield P.W."/>
            <person name="Cui Y."/>
            <person name="Zhang H."/>
            <person name="O'Toole P.W."/>
        </authorList>
    </citation>
    <scope>NUCLEOTIDE SEQUENCE [LARGE SCALE GENOMIC DNA]</scope>
    <source>
        <strain evidence="1 2">DSM 24301</strain>
    </source>
</reference>
<name>A0A0R2MS12_9LACO</name>